<dbReference type="GO" id="GO:0009055">
    <property type="term" value="F:electron transfer activity"/>
    <property type="evidence" value="ECO:0007669"/>
    <property type="project" value="InterPro"/>
</dbReference>
<dbReference type="Gene3D" id="3.40.50.360">
    <property type="match status" value="1"/>
</dbReference>
<dbReference type="PROSITE" id="PS00201">
    <property type="entry name" value="FLAVODOXIN"/>
    <property type="match status" value="1"/>
</dbReference>
<evidence type="ECO:0000259" key="2">
    <source>
        <dbReference type="PROSITE" id="PS50902"/>
    </source>
</evidence>
<keyword evidence="1" id="KW-1133">Transmembrane helix</keyword>
<keyword evidence="4" id="KW-1185">Reference proteome</keyword>
<dbReference type="InterPro" id="IPR008254">
    <property type="entry name" value="Flavodoxin/NO_synth"/>
</dbReference>
<dbReference type="PANTHER" id="PTHR38030">
    <property type="entry name" value="PROTOPORPHYRINOGEN IX DEHYDROGENASE [MENAQUINONE]"/>
    <property type="match status" value="1"/>
</dbReference>
<reference evidence="3" key="1">
    <citation type="submission" date="2022-05" db="EMBL/GenBank/DDBJ databases">
        <title>Draft genome sequence of Clostridium tertium strain CP3 isolated from Peru.</title>
        <authorList>
            <person name="Hurtado R."/>
            <person name="Lima L."/>
            <person name="Sousa T."/>
            <person name="Jaiswal A.K."/>
            <person name="Tiwari S."/>
            <person name="Maturrano L."/>
            <person name="Brenig B."/>
            <person name="Azevedo V."/>
        </authorList>
    </citation>
    <scope>NUCLEOTIDE SEQUENCE</scope>
    <source>
        <strain evidence="3">CP3</strain>
    </source>
</reference>
<dbReference type="AlphaFoldDB" id="A0A9X4B103"/>
<dbReference type="PANTHER" id="PTHR38030:SF2">
    <property type="entry name" value="PROTOPORPHYRINOGEN IX DEHYDROGENASE [QUINONE]"/>
    <property type="match status" value="1"/>
</dbReference>
<organism evidence="3 4">
    <name type="scientific">Clostridium tertium</name>
    <dbReference type="NCBI Taxonomy" id="1559"/>
    <lineage>
        <taxon>Bacteria</taxon>
        <taxon>Bacillati</taxon>
        <taxon>Bacillota</taxon>
        <taxon>Clostridia</taxon>
        <taxon>Eubacteriales</taxon>
        <taxon>Clostridiaceae</taxon>
        <taxon>Clostridium</taxon>
    </lineage>
</organism>
<dbReference type="RefSeq" id="WP_008678528.1">
    <property type="nucleotide sequence ID" value="NZ_CABKOG010000003.1"/>
</dbReference>
<sequence length="175" mass="20004">MSKIAVVYKSKYGATKKYAEWLSEDIGADLYLQDNCKVEILNSYDTIIYGGGIYASGIAGLSFIKKNYSKLKDKNITIFAVGASPYDEKAYNHLKEYNLSGDLENIKLFYLRGMFDLKNMTFKDKLLIGMLKGVLRKKDSSQFEPWEKALVESMDNVSDWTSRDNLKEIRKFLGV</sequence>
<evidence type="ECO:0000313" key="3">
    <source>
        <dbReference type="EMBL" id="MDC4240232.1"/>
    </source>
</evidence>
<dbReference type="InterPro" id="IPR001226">
    <property type="entry name" value="Flavodoxin_CS"/>
</dbReference>
<dbReference type="GO" id="GO:0006783">
    <property type="term" value="P:heme biosynthetic process"/>
    <property type="evidence" value="ECO:0007669"/>
    <property type="project" value="TreeGrafter"/>
</dbReference>
<keyword evidence="1" id="KW-0472">Membrane</keyword>
<feature type="transmembrane region" description="Helical" evidence="1">
    <location>
        <begin position="47"/>
        <end position="64"/>
    </location>
</feature>
<dbReference type="GO" id="GO:0010181">
    <property type="term" value="F:FMN binding"/>
    <property type="evidence" value="ECO:0007669"/>
    <property type="project" value="InterPro"/>
</dbReference>
<evidence type="ECO:0000256" key="1">
    <source>
        <dbReference type="SAM" id="Phobius"/>
    </source>
</evidence>
<accession>A0A9X4B103</accession>
<dbReference type="Proteomes" id="UP001141183">
    <property type="component" value="Unassembled WGS sequence"/>
</dbReference>
<dbReference type="InterPro" id="IPR026816">
    <property type="entry name" value="Flavodoxin_dom"/>
</dbReference>
<protein>
    <submittedName>
        <fullName evidence="3">Flavodoxin domain-containing protein</fullName>
    </submittedName>
</protein>
<evidence type="ECO:0000313" key="4">
    <source>
        <dbReference type="Proteomes" id="UP001141183"/>
    </source>
</evidence>
<dbReference type="GO" id="GO:0016651">
    <property type="term" value="F:oxidoreductase activity, acting on NAD(P)H"/>
    <property type="evidence" value="ECO:0007669"/>
    <property type="project" value="UniProtKB-ARBA"/>
</dbReference>
<dbReference type="InterPro" id="IPR029039">
    <property type="entry name" value="Flavoprotein-like_sf"/>
</dbReference>
<dbReference type="SUPFAM" id="SSF52218">
    <property type="entry name" value="Flavoproteins"/>
    <property type="match status" value="1"/>
</dbReference>
<dbReference type="InterPro" id="IPR052200">
    <property type="entry name" value="Protoporphyrinogen_IX_DH"/>
</dbReference>
<dbReference type="EMBL" id="JAMRYU010000008">
    <property type="protein sequence ID" value="MDC4240232.1"/>
    <property type="molecule type" value="Genomic_DNA"/>
</dbReference>
<dbReference type="GO" id="GO:0070819">
    <property type="term" value="F:menaquinone-dependent protoporphyrinogen oxidase activity"/>
    <property type="evidence" value="ECO:0007669"/>
    <property type="project" value="TreeGrafter"/>
</dbReference>
<feature type="domain" description="Flavodoxin-like" evidence="2">
    <location>
        <begin position="4"/>
        <end position="151"/>
    </location>
</feature>
<comment type="caution">
    <text evidence="3">The sequence shown here is derived from an EMBL/GenBank/DDBJ whole genome shotgun (WGS) entry which is preliminary data.</text>
</comment>
<dbReference type="Pfam" id="PF12724">
    <property type="entry name" value="Flavodoxin_5"/>
    <property type="match status" value="1"/>
</dbReference>
<gene>
    <name evidence="3" type="ORF">NE398_08640</name>
</gene>
<proteinExistence type="predicted"/>
<name>A0A9X4B103_9CLOT</name>
<dbReference type="PROSITE" id="PS50902">
    <property type="entry name" value="FLAVODOXIN_LIKE"/>
    <property type="match status" value="1"/>
</dbReference>
<keyword evidence="1" id="KW-0812">Transmembrane</keyword>